<keyword evidence="5" id="KW-0949">S-adenosyl-L-methionine</keyword>
<dbReference type="RefSeq" id="WP_092233948.1">
    <property type="nucleotide sequence ID" value="NZ_FNLL01000006.1"/>
</dbReference>
<organism evidence="7 8">
    <name type="scientific">Desulfobacula phenolica</name>
    <dbReference type="NCBI Taxonomy" id="90732"/>
    <lineage>
        <taxon>Bacteria</taxon>
        <taxon>Pseudomonadati</taxon>
        <taxon>Thermodesulfobacteriota</taxon>
        <taxon>Desulfobacteria</taxon>
        <taxon>Desulfobacterales</taxon>
        <taxon>Desulfobacteraceae</taxon>
        <taxon>Desulfobacula</taxon>
    </lineage>
</organism>
<evidence type="ECO:0000256" key="2">
    <source>
        <dbReference type="ARBA" id="ARBA00011900"/>
    </source>
</evidence>
<dbReference type="GO" id="GO:0043565">
    <property type="term" value="F:sequence-specific DNA binding"/>
    <property type="evidence" value="ECO:0007669"/>
    <property type="project" value="TreeGrafter"/>
</dbReference>
<evidence type="ECO:0000256" key="6">
    <source>
        <dbReference type="ARBA" id="ARBA00047942"/>
    </source>
</evidence>
<evidence type="ECO:0000256" key="4">
    <source>
        <dbReference type="ARBA" id="ARBA00022679"/>
    </source>
</evidence>
<dbReference type="PANTHER" id="PTHR30481:SF4">
    <property type="entry name" value="SITE-SPECIFIC DNA-METHYLTRANSFERASE (ADENINE-SPECIFIC)"/>
    <property type="match status" value="1"/>
</dbReference>
<dbReference type="GO" id="GO:0009007">
    <property type="term" value="F:site-specific DNA-methyltransferase (adenine-specific) activity"/>
    <property type="evidence" value="ECO:0007669"/>
    <property type="project" value="UniProtKB-EC"/>
</dbReference>
<evidence type="ECO:0000313" key="8">
    <source>
        <dbReference type="Proteomes" id="UP000199608"/>
    </source>
</evidence>
<dbReference type="Pfam" id="PF02086">
    <property type="entry name" value="MethyltransfD12"/>
    <property type="match status" value="1"/>
</dbReference>
<keyword evidence="4" id="KW-0808">Transferase</keyword>
<evidence type="ECO:0000256" key="3">
    <source>
        <dbReference type="ARBA" id="ARBA00022603"/>
    </source>
</evidence>
<dbReference type="PIRSF" id="PIRSF000398">
    <property type="entry name" value="M_m6A_EcoRV"/>
    <property type="match status" value="1"/>
</dbReference>
<dbReference type="EMBL" id="FNLL01000006">
    <property type="protein sequence ID" value="SDU26482.1"/>
    <property type="molecule type" value="Genomic_DNA"/>
</dbReference>
<accession>A0A1H2H3S1</accession>
<dbReference type="GO" id="GO:1904047">
    <property type="term" value="F:S-adenosyl-L-methionine binding"/>
    <property type="evidence" value="ECO:0007669"/>
    <property type="project" value="TreeGrafter"/>
</dbReference>
<dbReference type="PRINTS" id="PR00505">
    <property type="entry name" value="D12N6MTFRASE"/>
</dbReference>
<comment type="similarity">
    <text evidence="1">Belongs to the N(4)/N(6)-methyltransferase family.</text>
</comment>
<dbReference type="InterPro" id="IPR012327">
    <property type="entry name" value="MeTrfase_D12"/>
</dbReference>
<evidence type="ECO:0000313" key="7">
    <source>
        <dbReference type="EMBL" id="SDU26482.1"/>
    </source>
</evidence>
<proteinExistence type="inferred from homology"/>
<dbReference type="Gene3D" id="3.40.50.150">
    <property type="entry name" value="Vaccinia Virus protein VP39"/>
    <property type="match status" value="1"/>
</dbReference>
<dbReference type="GO" id="GO:0009307">
    <property type="term" value="P:DNA restriction-modification system"/>
    <property type="evidence" value="ECO:0007669"/>
    <property type="project" value="InterPro"/>
</dbReference>
<dbReference type="Proteomes" id="UP000199608">
    <property type="component" value="Unassembled WGS sequence"/>
</dbReference>
<gene>
    <name evidence="7" type="ORF">SAMN04487931_10631</name>
</gene>
<dbReference type="PANTHER" id="PTHR30481">
    <property type="entry name" value="DNA ADENINE METHYLASE"/>
    <property type="match status" value="1"/>
</dbReference>
<keyword evidence="3 7" id="KW-0489">Methyltransferase</keyword>
<dbReference type="Gene3D" id="1.10.1020.10">
    <property type="entry name" value="Adenine-specific Methyltransferase, Domain 2"/>
    <property type="match status" value="1"/>
</dbReference>
<sequence length="248" mass="29386">MKSPLAYIGGKSKLAKQIISMIPEHKTYCEVFSGAAWVFFKKPSSKVEVINDLITFYRVVQNHLEEFLKQFKWLLTSREWFQDWKDQLEVRGLTDIQKAARYYYVQRLAFGGKVKGRTYGVQIDRTVPRINLLRLEEEMSMVHLRLAHVRIENLKWQELIKRYDRPDTFFYCDPPYHGHPDYKHNMILDDYIKMADILSRIKGKFILSINDNSDMRSVFKNFKIQPISLLYSVGKKPTKAKELIIKNL</sequence>
<dbReference type="InterPro" id="IPR029063">
    <property type="entry name" value="SAM-dependent_MTases_sf"/>
</dbReference>
<dbReference type="EC" id="2.1.1.72" evidence="2"/>
<dbReference type="SUPFAM" id="SSF53335">
    <property type="entry name" value="S-adenosyl-L-methionine-dependent methyltransferases"/>
    <property type="match status" value="1"/>
</dbReference>
<evidence type="ECO:0000256" key="5">
    <source>
        <dbReference type="ARBA" id="ARBA00022691"/>
    </source>
</evidence>
<comment type="catalytic activity">
    <reaction evidence="6">
        <text>a 2'-deoxyadenosine in DNA + S-adenosyl-L-methionine = an N(6)-methyl-2'-deoxyadenosine in DNA + S-adenosyl-L-homocysteine + H(+)</text>
        <dbReference type="Rhea" id="RHEA:15197"/>
        <dbReference type="Rhea" id="RHEA-COMP:12418"/>
        <dbReference type="Rhea" id="RHEA-COMP:12419"/>
        <dbReference type="ChEBI" id="CHEBI:15378"/>
        <dbReference type="ChEBI" id="CHEBI:57856"/>
        <dbReference type="ChEBI" id="CHEBI:59789"/>
        <dbReference type="ChEBI" id="CHEBI:90615"/>
        <dbReference type="ChEBI" id="CHEBI:90616"/>
        <dbReference type="EC" id="2.1.1.72"/>
    </reaction>
</comment>
<dbReference type="InterPro" id="IPR012263">
    <property type="entry name" value="M_m6A_EcoRV"/>
</dbReference>
<name>A0A1H2H3S1_9BACT</name>
<protein>
    <recommendedName>
        <fullName evidence="2">site-specific DNA-methyltransferase (adenine-specific)</fullName>
        <ecNumber evidence="2">2.1.1.72</ecNumber>
    </recommendedName>
</protein>
<evidence type="ECO:0000256" key="1">
    <source>
        <dbReference type="ARBA" id="ARBA00006594"/>
    </source>
</evidence>
<dbReference type="InterPro" id="IPR023095">
    <property type="entry name" value="Ade_MeTrfase_dom_2"/>
</dbReference>
<reference evidence="8" key="1">
    <citation type="submission" date="2016-10" db="EMBL/GenBank/DDBJ databases">
        <authorList>
            <person name="Varghese N."/>
            <person name="Submissions S."/>
        </authorList>
    </citation>
    <scope>NUCLEOTIDE SEQUENCE [LARGE SCALE GENOMIC DNA]</scope>
    <source>
        <strain evidence="8">DSM 3384</strain>
    </source>
</reference>
<dbReference type="GO" id="GO:0032259">
    <property type="term" value="P:methylation"/>
    <property type="evidence" value="ECO:0007669"/>
    <property type="project" value="UniProtKB-KW"/>
</dbReference>
<dbReference type="GO" id="GO:0006298">
    <property type="term" value="P:mismatch repair"/>
    <property type="evidence" value="ECO:0007669"/>
    <property type="project" value="TreeGrafter"/>
</dbReference>
<dbReference type="AlphaFoldDB" id="A0A1H2H3S1"/>
<keyword evidence="8" id="KW-1185">Reference proteome</keyword>